<sequence length="272" mass="29676">MACDPDWTSRIVQLHPIGYFDHITSNLVVDNVYYTPGYDELLFDGSSIIVNKDDGALIDLIESKAANVIGSSTLVLTSDAHVIIGQQGSLSDNSQGMLIPSGSGSVSLNDSFYAETFADIVAGAAQREYFEEAAVPGAQDYLRKTKSTGVFRTPDSVTVPVPIATRPIAYMRDLTRAGLPDYFNLSYTQLTAEQAIGKQALRSEKGLQTGMRAERLQPDEDLAQCVDRVVKNHRAEGGAVSMQMEMTRHALLQMRERGVLGEFVSHLQRATA</sequence>
<accession>A0A2W5D9G7</accession>
<organism evidence="1 2">
    <name type="scientific">Corynebacterium urealyticum</name>
    <dbReference type="NCBI Taxonomy" id="43771"/>
    <lineage>
        <taxon>Bacteria</taxon>
        <taxon>Bacillati</taxon>
        <taxon>Actinomycetota</taxon>
        <taxon>Actinomycetes</taxon>
        <taxon>Mycobacteriales</taxon>
        <taxon>Corynebacteriaceae</taxon>
        <taxon>Corynebacterium</taxon>
    </lineage>
</organism>
<evidence type="ECO:0008006" key="3">
    <source>
        <dbReference type="Google" id="ProtNLM"/>
    </source>
</evidence>
<reference evidence="1 2" key="1">
    <citation type="submission" date="2017-11" db="EMBL/GenBank/DDBJ databases">
        <title>Infants hospitalized years apart are colonized by the same room-sourced microbial strains.</title>
        <authorList>
            <person name="Brooks B."/>
            <person name="Olm M.R."/>
            <person name="Firek B.A."/>
            <person name="Baker R."/>
            <person name="Thomas B.C."/>
            <person name="Morowitz M.J."/>
            <person name="Banfield J.F."/>
        </authorList>
    </citation>
    <scope>NUCLEOTIDE SEQUENCE [LARGE SCALE GENOMIC DNA]</scope>
    <source>
        <strain evidence="1">S2_012_000_R3_87</strain>
    </source>
</reference>
<dbReference type="EMBL" id="QFNY01000001">
    <property type="protein sequence ID" value="PZP03976.1"/>
    <property type="molecule type" value="Genomic_DNA"/>
</dbReference>
<comment type="caution">
    <text evidence="1">The sequence shown here is derived from an EMBL/GenBank/DDBJ whole genome shotgun (WGS) entry which is preliminary data.</text>
</comment>
<evidence type="ECO:0000313" key="2">
    <source>
        <dbReference type="Proteomes" id="UP000249451"/>
    </source>
</evidence>
<evidence type="ECO:0000313" key="1">
    <source>
        <dbReference type="EMBL" id="PZP03976.1"/>
    </source>
</evidence>
<proteinExistence type="predicted"/>
<dbReference type="AlphaFoldDB" id="A0A2W5D9G7"/>
<dbReference type="Proteomes" id="UP000249451">
    <property type="component" value="Unassembled WGS sequence"/>
</dbReference>
<protein>
    <recommendedName>
        <fullName evidence="3">Nudix hydrolase domain-containing protein</fullName>
    </recommendedName>
</protein>
<name>A0A2W5D9G7_9CORY</name>
<gene>
    <name evidence="1" type="ORF">DI609_00025</name>
</gene>